<dbReference type="Proteomes" id="UP000000343">
    <property type="component" value="Chromosome"/>
</dbReference>
<organism evidence="2">
    <name type="scientific">Granulicella tundricola (strain ATCC BAA-1859 / DSM 23138 / MP5ACTX9)</name>
    <dbReference type="NCBI Taxonomy" id="1198114"/>
    <lineage>
        <taxon>Bacteria</taxon>
        <taxon>Pseudomonadati</taxon>
        <taxon>Acidobacteriota</taxon>
        <taxon>Terriglobia</taxon>
        <taxon>Terriglobales</taxon>
        <taxon>Acidobacteriaceae</taxon>
        <taxon>Granulicella</taxon>
    </lineage>
</organism>
<sequence>MTRDPQLAPKDPSCTAILRPVVATACYSEHTDILDTKQARLALLELGWSITLPTNHAETGLYRALLSFADRDGHVAQTFHEIARRHKQKKTAFTKTLASLAEAKWLNVTKVGRCKKIRLDLQRFCLFALFDTDQLFSRDEAWIITQHSGHQVPAQRMNEGRRSASAGLFVTLAPPPPAPMLVVRDERKAMQFDTEDKPSAGMGCQRCKAAGHFCQSRGWAGEEPLCLECGSNLPCERSLITRPLAVDSLEARYGT</sequence>
<evidence type="ECO:0000313" key="2">
    <source>
        <dbReference type="Proteomes" id="UP000000343"/>
    </source>
</evidence>
<proteinExistence type="predicted"/>
<name>E8X2N9_GRATM</name>
<gene>
    <name evidence="1" type="ordered locus">AciX9_3327</name>
</gene>
<dbReference type="STRING" id="1198114.AciX9_3327"/>
<dbReference type="HOGENOM" id="CLU_1088883_0_0_0"/>
<keyword evidence="2" id="KW-1185">Reference proteome</keyword>
<evidence type="ECO:0000313" key="1">
    <source>
        <dbReference type="EMBL" id="ADW70336.1"/>
    </source>
</evidence>
<dbReference type="EMBL" id="CP002480">
    <property type="protein sequence ID" value="ADW70336.1"/>
    <property type="molecule type" value="Genomic_DNA"/>
</dbReference>
<accession>E8X2N9</accession>
<protein>
    <submittedName>
        <fullName evidence="1">Uncharacterized protein</fullName>
    </submittedName>
</protein>
<reference evidence="2" key="1">
    <citation type="submission" date="2011-01" db="EMBL/GenBank/DDBJ databases">
        <title>Complete sequence of chromosome of Acidobacterium sp. MP5ACTX9.</title>
        <authorList>
            <consortium name="US DOE Joint Genome Institute"/>
            <person name="Lucas S."/>
            <person name="Copeland A."/>
            <person name="Lapidus A."/>
            <person name="Cheng J.-F."/>
            <person name="Goodwin L."/>
            <person name="Pitluck S."/>
            <person name="Teshima H."/>
            <person name="Detter J.C."/>
            <person name="Han C."/>
            <person name="Tapia R."/>
            <person name="Land M."/>
            <person name="Hauser L."/>
            <person name="Kyrpides N."/>
            <person name="Ivanova N."/>
            <person name="Ovchinnikova G."/>
            <person name="Pagani I."/>
            <person name="Rawat S.R."/>
            <person name="Mannisto M."/>
            <person name="Haggblom M.M."/>
            <person name="Woyke T."/>
        </authorList>
    </citation>
    <scope>NUCLEOTIDE SEQUENCE [LARGE SCALE GENOMIC DNA]</scope>
    <source>
        <strain evidence="2">MP5ACTX9</strain>
    </source>
</reference>
<dbReference type="AlphaFoldDB" id="E8X2N9"/>
<dbReference type="KEGG" id="acm:AciX9_3327"/>
<dbReference type="PaxDb" id="1198114-AciX9_3327"/>